<dbReference type="SUPFAM" id="SSF56801">
    <property type="entry name" value="Acetyl-CoA synthetase-like"/>
    <property type="match status" value="1"/>
</dbReference>
<dbReference type="GO" id="GO:0003824">
    <property type="term" value="F:catalytic activity"/>
    <property type="evidence" value="ECO:0007669"/>
    <property type="project" value="InterPro"/>
</dbReference>
<reference evidence="6" key="1">
    <citation type="journal article" date="2020" name="Fungal Divers.">
        <title>Resolving the Mortierellaceae phylogeny through synthesis of multi-gene phylogenetics and phylogenomics.</title>
        <authorList>
            <person name="Vandepol N."/>
            <person name="Liber J."/>
            <person name="Desiro A."/>
            <person name="Na H."/>
            <person name="Kennedy M."/>
            <person name="Barry K."/>
            <person name="Grigoriev I.V."/>
            <person name="Miller A.N."/>
            <person name="O'Donnell K."/>
            <person name="Stajich J.E."/>
            <person name="Bonito G."/>
        </authorList>
    </citation>
    <scope>NUCLEOTIDE SEQUENCE</scope>
    <source>
        <strain evidence="6">MES-2147</strain>
    </source>
</reference>
<proteinExistence type="predicted"/>
<organism evidence="6 7">
    <name type="scientific">Modicella reniformis</name>
    <dbReference type="NCBI Taxonomy" id="1440133"/>
    <lineage>
        <taxon>Eukaryota</taxon>
        <taxon>Fungi</taxon>
        <taxon>Fungi incertae sedis</taxon>
        <taxon>Mucoromycota</taxon>
        <taxon>Mortierellomycotina</taxon>
        <taxon>Mortierellomycetes</taxon>
        <taxon>Mortierellales</taxon>
        <taxon>Mortierellaceae</taxon>
        <taxon>Modicella</taxon>
    </lineage>
</organism>
<keyword evidence="7" id="KW-1185">Reference proteome</keyword>
<evidence type="ECO:0008006" key="8">
    <source>
        <dbReference type="Google" id="ProtNLM"/>
    </source>
</evidence>
<evidence type="ECO:0000313" key="6">
    <source>
        <dbReference type="EMBL" id="KAF9940142.1"/>
    </source>
</evidence>
<feature type="compositionally biased region" description="Polar residues" evidence="3">
    <location>
        <begin position="37"/>
        <end position="48"/>
    </location>
</feature>
<dbReference type="PANTHER" id="PTHR45527:SF1">
    <property type="entry name" value="FATTY ACID SYNTHASE"/>
    <property type="match status" value="1"/>
</dbReference>
<evidence type="ECO:0000259" key="4">
    <source>
        <dbReference type="Pfam" id="PF00501"/>
    </source>
</evidence>
<evidence type="ECO:0000313" key="7">
    <source>
        <dbReference type="Proteomes" id="UP000749646"/>
    </source>
</evidence>
<dbReference type="InterPro" id="IPR042099">
    <property type="entry name" value="ANL_N_sf"/>
</dbReference>
<dbReference type="Pfam" id="PF00501">
    <property type="entry name" value="AMP-binding"/>
    <property type="match status" value="1"/>
</dbReference>
<dbReference type="InterPro" id="IPR000873">
    <property type="entry name" value="AMP-dep_synth/lig_dom"/>
</dbReference>
<dbReference type="SUPFAM" id="SSF52777">
    <property type="entry name" value="CoA-dependent acyltransferases"/>
    <property type="match status" value="1"/>
</dbReference>
<feature type="compositionally biased region" description="Polar residues" evidence="3">
    <location>
        <begin position="1"/>
        <end position="17"/>
    </location>
</feature>
<dbReference type="Pfam" id="PF00668">
    <property type="entry name" value="Condensation"/>
    <property type="match status" value="1"/>
</dbReference>
<protein>
    <recommendedName>
        <fullName evidence="8">Non-ribosomal peptide synthetase</fullName>
    </recommendedName>
</protein>
<dbReference type="GO" id="GO:0031177">
    <property type="term" value="F:phosphopantetheine binding"/>
    <property type="evidence" value="ECO:0007669"/>
    <property type="project" value="TreeGrafter"/>
</dbReference>
<evidence type="ECO:0000259" key="5">
    <source>
        <dbReference type="Pfam" id="PF00668"/>
    </source>
</evidence>
<feature type="domain" description="AMP-dependent synthetase/ligase" evidence="4">
    <location>
        <begin position="283"/>
        <end position="384"/>
    </location>
</feature>
<comment type="caution">
    <text evidence="6">The sequence shown here is derived from an EMBL/GenBank/DDBJ whole genome shotgun (WGS) entry which is preliminary data.</text>
</comment>
<evidence type="ECO:0000256" key="2">
    <source>
        <dbReference type="ARBA" id="ARBA00022553"/>
    </source>
</evidence>
<dbReference type="PANTHER" id="PTHR45527">
    <property type="entry name" value="NONRIBOSOMAL PEPTIDE SYNTHETASE"/>
    <property type="match status" value="1"/>
</dbReference>
<dbReference type="AlphaFoldDB" id="A0A9P6LU49"/>
<name>A0A9P6LU49_9FUNG</name>
<dbReference type="InterPro" id="IPR001242">
    <property type="entry name" value="Condensation_dom"/>
</dbReference>
<feature type="non-terminal residue" evidence="6">
    <location>
        <position position="1"/>
    </location>
</feature>
<keyword evidence="1" id="KW-0596">Phosphopantetheine</keyword>
<dbReference type="Gene3D" id="3.40.50.12780">
    <property type="entry name" value="N-terminal domain of ligase-like"/>
    <property type="match status" value="1"/>
</dbReference>
<dbReference type="GO" id="GO:0044550">
    <property type="term" value="P:secondary metabolite biosynthetic process"/>
    <property type="evidence" value="ECO:0007669"/>
    <property type="project" value="TreeGrafter"/>
</dbReference>
<feature type="region of interest" description="Disordered" evidence="3">
    <location>
        <begin position="1"/>
        <end position="48"/>
    </location>
</feature>
<evidence type="ECO:0000256" key="3">
    <source>
        <dbReference type="SAM" id="MobiDB-lite"/>
    </source>
</evidence>
<gene>
    <name evidence="6" type="ORF">BGZ65_008001</name>
</gene>
<feature type="domain" description="Condensation" evidence="5">
    <location>
        <begin position="15"/>
        <end position="262"/>
    </location>
</feature>
<sequence length="413" mass="45210">MSQAPSGSSTPPSSQAQHDYWSKTLADAPTLDLPTDQPRSSQQSFNESQLSIRLDAPLTQSLRSLALNHDADLGTVIVAGWTAVLSRLSGQEDIIIGFSTDGSDQPESNRHLDYSALPLRVDLSGEPNTTQLLERVQKMNSAAMAHRGPPSHQIIDIINSSKGEGFPPLFQVAFQWCGEGWCSREQETDQVLSTPLVDIELHLRELDNEIAGQIRFSTALFKVDTIKRHAGYLEVMLRAMVGDQTRPIAMIDIISPAERELILETWNETSEVYPDHLCSHQLFEQQADKSPNSIAVACEDQVLSYGELNAFANRLSHRLIDLGVRLETRVAICMERSPGMIAGILAIMKAGGAYLPLDPQYATERLRNMLADAEPTIVVADTAGKVALGEAALSSMKVVDPNALQDYPASNPQ</sequence>
<dbReference type="EMBL" id="JAAAHW010009476">
    <property type="protein sequence ID" value="KAF9940142.1"/>
    <property type="molecule type" value="Genomic_DNA"/>
</dbReference>
<dbReference type="GO" id="GO:0005737">
    <property type="term" value="C:cytoplasm"/>
    <property type="evidence" value="ECO:0007669"/>
    <property type="project" value="TreeGrafter"/>
</dbReference>
<dbReference type="Gene3D" id="3.30.559.30">
    <property type="entry name" value="Nonribosomal peptide synthetase, condensation domain"/>
    <property type="match status" value="1"/>
</dbReference>
<dbReference type="OrthoDB" id="2428140at2759"/>
<keyword evidence="2" id="KW-0597">Phosphoprotein</keyword>
<evidence type="ECO:0000256" key="1">
    <source>
        <dbReference type="ARBA" id="ARBA00022450"/>
    </source>
</evidence>
<dbReference type="GO" id="GO:0043041">
    <property type="term" value="P:amino acid activation for nonribosomal peptide biosynthetic process"/>
    <property type="evidence" value="ECO:0007669"/>
    <property type="project" value="TreeGrafter"/>
</dbReference>
<accession>A0A9P6LU49</accession>
<dbReference type="Proteomes" id="UP000749646">
    <property type="component" value="Unassembled WGS sequence"/>
</dbReference>